<dbReference type="PANTHER" id="PTHR38602">
    <property type="entry name" value="INNER MEMBRANE PROTEIN-RELATED"/>
    <property type="match status" value="1"/>
</dbReference>
<reference evidence="2" key="1">
    <citation type="journal article" date="2010" name="Nature">
        <title>The dynamic genome of Hydra.</title>
        <authorList>
            <person name="Chapman J.A."/>
            <person name="Kirkness E.F."/>
            <person name="Simakov O."/>
            <person name="Hampson S.E."/>
            <person name="Mitros T."/>
            <person name="Weinmaier T."/>
            <person name="Rattei T."/>
            <person name="Balasubramanian P.G."/>
            <person name="Borman J."/>
            <person name="Busam D."/>
            <person name="Disbennett K."/>
            <person name="Pfannkoch C."/>
            <person name="Sumin N."/>
            <person name="Sutton G."/>
            <person name="Viswanathan L."/>
            <person name="Walenz B."/>
            <person name="Goodstein D.M."/>
            <person name="Hellsten U."/>
            <person name="Kawashima T."/>
            <person name="Prochnik S.E."/>
            <person name="Putnam N.H."/>
            <person name="Shu S."/>
            <person name="Blumberg B."/>
            <person name="Dana C.E."/>
            <person name="Gee L."/>
            <person name="Kibler D.F."/>
            <person name="Law L."/>
            <person name="Lindgens D."/>
            <person name="Martinez D.E."/>
            <person name="Peng J."/>
            <person name="Wigge P.A."/>
            <person name="Bertulat B."/>
            <person name="Guder C."/>
            <person name="Nakamura Y."/>
            <person name="Ozbek S."/>
            <person name="Watanabe H."/>
            <person name="Khalturin K."/>
            <person name="Hemmrich G."/>
            <person name="Franke A."/>
            <person name="Augustin R."/>
            <person name="Fraune S."/>
            <person name="Hayakawa E."/>
            <person name="Hayakawa S."/>
            <person name="Hirose M."/>
            <person name="Hwang J."/>
            <person name="Ikeo K."/>
            <person name="Nishimiya-Fujisawa C."/>
            <person name="Ogura A."/>
            <person name="Takahashi T."/>
            <person name="Steinmetz P.R."/>
            <person name="Zhang X."/>
            <person name="Aufschnaiter R."/>
            <person name="Eder M.K."/>
            <person name="Gorny A.K."/>
            <person name="Salvenmoser W."/>
            <person name="Heimberg A.M."/>
            <person name="Wheeler B.M."/>
            <person name="Peterson K.J."/>
            <person name="Boettger A."/>
            <person name="Tischler P."/>
            <person name="Wolf A."/>
            <person name="Gojobori T."/>
            <person name="Remington K.A."/>
            <person name="Strausberg R.L."/>
            <person name="Venter J."/>
            <person name="Technau U."/>
            <person name="Hobmayer B."/>
            <person name="Bosch T.C."/>
            <person name="Holstein T.W."/>
            <person name="Fujisawa T."/>
            <person name="Bode H.R."/>
            <person name="David C.N."/>
            <person name="Rokhsar D.S."/>
            <person name="Steele R.E."/>
        </authorList>
    </citation>
    <scope>NUCLEOTIDE SEQUENCE</scope>
</reference>
<dbReference type="AlphaFoldDB" id="C9YB18"/>
<accession>C9YB18</accession>
<feature type="transmembrane region" description="Helical" evidence="1">
    <location>
        <begin position="45"/>
        <end position="62"/>
    </location>
</feature>
<keyword evidence="1" id="KW-1133">Transmembrane helix</keyword>
<keyword evidence="1" id="KW-0472">Membrane</keyword>
<keyword evidence="1" id="KW-0812">Transmembrane</keyword>
<name>C9YB18_CURXX</name>
<sequence length="63" mass="7139">MNADAVWMALALVLVLEGLFPFASPQGWRKLFSQLLQLQDGQIRFFGLCSILCGLVCIWWLLP</sequence>
<dbReference type="Pfam" id="PF09838">
    <property type="entry name" value="DUF2065"/>
    <property type="match status" value="1"/>
</dbReference>
<feature type="transmembrane region" description="Helical" evidence="1">
    <location>
        <begin position="6"/>
        <end position="24"/>
    </location>
</feature>
<evidence type="ECO:0008006" key="3">
    <source>
        <dbReference type="Google" id="ProtNLM"/>
    </source>
</evidence>
<proteinExistence type="predicted"/>
<dbReference type="InterPro" id="IPR019201">
    <property type="entry name" value="DUF2065"/>
</dbReference>
<dbReference type="EMBL" id="FN543104">
    <property type="protein sequence ID" value="CBA29646.1"/>
    <property type="molecule type" value="Genomic_DNA"/>
</dbReference>
<dbReference type="PANTHER" id="PTHR38602:SF1">
    <property type="entry name" value="INNER MEMBRANE PROTEIN"/>
    <property type="match status" value="1"/>
</dbReference>
<evidence type="ECO:0000313" key="2">
    <source>
        <dbReference type="EMBL" id="CBA29646.1"/>
    </source>
</evidence>
<gene>
    <name evidence="2" type="ORF">Csp_A13190</name>
</gene>
<organism evidence="2">
    <name type="scientific">Curvibacter symbiont subsp. Hydra magnipapillata</name>
    <dbReference type="NCBI Taxonomy" id="667019"/>
    <lineage>
        <taxon>Bacteria</taxon>
        <taxon>Pseudomonadati</taxon>
        <taxon>Pseudomonadota</taxon>
        <taxon>Betaproteobacteria</taxon>
        <taxon>Burkholderiales</taxon>
        <taxon>Comamonadaceae</taxon>
        <taxon>Curvibacter</taxon>
    </lineage>
</organism>
<protein>
    <recommendedName>
        <fullName evidence="3">DUF2065 domain-containing protein</fullName>
    </recommendedName>
</protein>
<evidence type="ECO:0000256" key="1">
    <source>
        <dbReference type="SAM" id="Phobius"/>
    </source>
</evidence>